<comment type="similarity">
    <text evidence="2">Belongs to the plant LTP family.</text>
</comment>
<name>A0A2R6QRD9_ACTCC</name>
<keyword evidence="7" id="KW-0325">Glycoprotein</keyword>
<keyword evidence="13" id="KW-1185">Reference proteome</keyword>
<dbReference type="OrthoDB" id="1882492at2759"/>
<reference evidence="13" key="2">
    <citation type="journal article" date="2018" name="BMC Genomics">
        <title>A manually annotated Actinidia chinensis var. chinensis (kiwifruit) genome highlights the challenges associated with draft genomes and gene prediction in plants.</title>
        <authorList>
            <person name="Pilkington S.M."/>
            <person name="Crowhurst R."/>
            <person name="Hilario E."/>
            <person name="Nardozza S."/>
            <person name="Fraser L."/>
            <person name="Peng Y."/>
            <person name="Gunaseelan K."/>
            <person name="Simpson R."/>
            <person name="Tahir J."/>
            <person name="Deroles S.C."/>
            <person name="Templeton K."/>
            <person name="Luo Z."/>
            <person name="Davy M."/>
            <person name="Cheng C."/>
            <person name="McNeilage M."/>
            <person name="Scaglione D."/>
            <person name="Liu Y."/>
            <person name="Zhang Q."/>
            <person name="Datson P."/>
            <person name="De Silva N."/>
            <person name="Gardiner S.E."/>
            <person name="Bassett H."/>
            <person name="Chagne D."/>
            <person name="McCallum J."/>
            <person name="Dzierzon H."/>
            <person name="Deng C."/>
            <person name="Wang Y.Y."/>
            <person name="Barron L."/>
            <person name="Manako K."/>
            <person name="Bowen J."/>
            <person name="Foster T.M."/>
            <person name="Erridge Z.A."/>
            <person name="Tiffin H."/>
            <person name="Waite C.N."/>
            <person name="Davies K.M."/>
            <person name="Grierson E.P."/>
            <person name="Laing W.A."/>
            <person name="Kirk R."/>
            <person name="Chen X."/>
            <person name="Wood M."/>
            <person name="Montefiori M."/>
            <person name="Brummell D.A."/>
            <person name="Schwinn K.E."/>
            <person name="Catanach A."/>
            <person name="Fullerton C."/>
            <person name="Li D."/>
            <person name="Meiyalaghan S."/>
            <person name="Nieuwenhuizen N."/>
            <person name="Read N."/>
            <person name="Prakash R."/>
            <person name="Hunter D."/>
            <person name="Zhang H."/>
            <person name="McKenzie M."/>
            <person name="Knabel M."/>
            <person name="Harris A."/>
            <person name="Allan A.C."/>
            <person name="Gleave A."/>
            <person name="Chen A."/>
            <person name="Janssen B.J."/>
            <person name="Plunkett B."/>
            <person name="Ampomah-Dwamena C."/>
            <person name="Voogd C."/>
            <person name="Leif D."/>
            <person name="Lafferty D."/>
            <person name="Souleyre E.J.F."/>
            <person name="Varkonyi-Gasic E."/>
            <person name="Gambi F."/>
            <person name="Hanley J."/>
            <person name="Yao J.L."/>
            <person name="Cheung J."/>
            <person name="David K.M."/>
            <person name="Warren B."/>
            <person name="Marsh K."/>
            <person name="Snowden K.C."/>
            <person name="Lin-Wang K."/>
            <person name="Brian L."/>
            <person name="Martinez-Sanchez M."/>
            <person name="Wang M."/>
            <person name="Ileperuma N."/>
            <person name="Macnee N."/>
            <person name="Campin R."/>
            <person name="McAtee P."/>
            <person name="Drummond R.S.M."/>
            <person name="Espley R.V."/>
            <person name="Ireland H.S."/>
            <person name="Wu R."/>
            <person name="Atkinson R.G."/>
            <person name="Karunairetnam S."/>
            <person name="Bulley S."/>
            <person name="Chunkath S."/>
            <person name="Hanley Z."/>
            <person name="Storey R."/>
            <person name="Thrimawithana A.H."/>
            <person name="Thomson S."/>
            <person name="David C."/>
            <person name="Testolin R."/>
            <person name="Huang H."/>
            <person name="Hellens R.P."/>
            <person name="Schaffer R.J."/>
        </authorList>
    </citation>
    <scope>NUCLEOTIDE SEQUENCE [LARGE SCALE GENOMIC DNA]</scope>
    <source>
        <strain evidence="13">cv. Red5</strain>
    </source>
</reference>
<dbReference type="InParanoid" id="A0A2R6QRD9"/>
<evidence type="ECO:0000313" key="12">
    <source>
        <dbReference type="EMBL" id="PSS13682.1"/>
    </source>
</evidence>
<evidence type="ECO:0000256" key="7">
    <source>
        <dbReference type="ARBA" id="ARBA00023180"/>
    </source>
</evidence>
<feature type="compositionally biased region" description="Low complexity" evidence="9">
    <location>
        <begin position="137"/>
        <end position="152"/>
    </location>
</feature>
<feature type="domain" description="Bifunctional inhibitor/plant lipid transfer protein/seed storage helical" evidence="11">
    <location>
        <begin position="34"/>
        <end position="115"/>
    </location>
</feature>
<proteinExistence type="inferred from homology"/>
<evidence type="ECO:0000256" key="10">
    <source>
        <dbReference type="SAM" id="SignalP"/>
    </source>
</evidence>
<protein>
    <submittedName>
        <fullName evidence="12">Non-specific lipid transfer protein GPI-anchored 1 like</fullName>
    </submittedName>
</protein>
<evidence type="ECO:0000256" key="8">
    <source>
        <dbReference type="ARBA" id="ARBA00023288"/>
    </source>
</evidence>
<comment type="subcellular location">
    <subcellularLocation>
        <location evidence="1">Cell membrane</location>
        <topology evidence="1">Lipid-anchor</topology>
        <topology evidence="1">GPI-anchor</topology>
    </subcellularLocation>
</comment>
<keyword evidence="5 10" id="KW-0732">Signal</keyword>
<dbReference type="GO" id="GO:0005886">
    <property type="term" value="C:plasma membrane"/>
    <property type="evidence" value="ECO:0007669"/>
    <property type="project" value="UniProtKB-SubCell"/>
</dbReference>
<evidence type="ECO:0000256" key="9">
    <source>
        <dbReference type="SAM" id="MobiDB-lite"/>
    </source>
</evidence>
<dbReference type="PANTHER" id="PTHR33044">
    <property type="entry name" value="BIFUNCTIONAL INHIBITOR/LIPID-TRANSFER PROTEIN/SEED STORAGE 2S ALBUMIN SUPERFAMILY PROTEIN-RELATED"/>
    <property type="match status" value="1"/>
</dbReference>
<dbReference type="SUPFAM" id="SSF47699">
    <property type="entry name" value="Bifunctional inhibitor/lipid-transfer protein/seed storage 2S albumin"/>
    <property type="match status" value="1"/>
</dbReference>
<dbReference type="InterPro" id="IPR036312">
    <property type="entry name" value="Bifun_inhib/LTP/seed_sf"/>
</dbReference>
<sequence>MRSQTLASFAAAAAVFLCTAAVGGGAAEDLTKECSSAFEKVGTCLSYATGKAAMPSKECCGSVTEIKNSEPVCLCYIIQQTHNGSNQIKSMGIQEGKLLQLPTTCKLTNASVSYCPKLLNIPAGSPDASIFTNTNATSTTPQGPLTTTTTGGDNIGSKHSPNLAGLVAVTVAVLLCSFPTEIVSAFYT</sequence>
<dbReference type="CDD" id="cd00010">
    <property type="entry name" value="AAI_LTSS"/>
    <property type="match status" value="1"/>
</dbReference>
<keyword evidence="6" id="KW-1015">Disulfide bond</keyword>
<keyword evidence="3" id="KW-1003">Cell membrane</keyword>
<dbReference type="STRING" id="1590841.A0A2R6QRD9"/>
<reference evidence="12 13" key="1">
    <citation type="submission" date="2017-07" db="EMBL/GenBank/DDBJ databases">
        <title>An improved, manually edited Actinidia chinensis var. chinensis (kiwifruit) genome highlights the challenges associated with draft genomes and gene prediction in plants.</title>
        <authorList>
            <person name="Pilkington S."/>
            <person name="Crowhurst R."/>
            <person name="Hilario E."/>
            <person name="Nardozza S."/>
            <person name="Fraser L."/>
            <person name="Peng Y."/>
            <person name="Gunaseelan K."/>
            <person name="Simpson R."/>
            <person name="Tahir J."/>
            <person name="Deroles S."/>
            <person name="Templeton K."/>
            <person name="Luo Z."/>
            <person name="Davy M."/>
            <person name="Cheng C."/>
            <person name="Mcneilage M."/>
            <person name="Scaglione D."/>
            <person name="Liu Y."/>
            <person name="Zhang Q."/>
            <person name="Datson P."/>
            <person name="De Silva N."/>
            <person name="Gardiner S."/>
            <person name="Bassett H."/>
            <person name="Chagne D."/>
            <person name="Mccallum J."/>
            <person name="Dzierzon H."/>
            <person name="Deng C."/>
            <person name="Wang Y.-Y."/>
            <person name="Barron N."/>
            <person name="Manako K."/>
            <person name="Bowen J."/>
            <person name="Foster T."/>
            <person name="Erridge Z."/>
            <person name="Tiffin H."/>
            <person name="Waite C."/>
            <person name="Davies K."/>
            <person name="Grierson E."/>
            <person name="Laing W."/>
            <person name="Kirk R."/>
            <person name="Chen X."/>
            <person name="Wood M."/>
            <person name="Montefiori M."/>
            <person name="Brummell D."/>
            <person name="Schwinn K."/>
            <person name="Catanach A."/>
            <person name="Fullerton C."/>
            <person name="Li D."/>
            <person name="Meiyalaghan S."/>
            <person name="Nieuwenhuizen N."/>
            <person name="Read N."/>
            <person name="Prakash R."/>
            <person name="Hunter D."/>
            <person name="Zhang H."/>
            <person name="Mckenzie M."/>
            <person name="Knabel M."/>
            <person name="Harris A."/>
            <person name="Allan A."/>
            <person name="Chen A."/>
            <person name="Janssen B."/>
            <person name="Plunkett B."/>
            <person name="Dwamena C."/>
            <person name="Voogd C."/>
            <person name="Leif D."/>
            <person name="Lafferty D."/>
            <person name="Souleyre E."/>
            <person name="Varkonyi-Gasic E."/>
            <person name="Gambi F."/>
            <person name="Hanley J."/>
            <person name="Yao J.-L."/>
            <person name="Cheung J."/>
            <person name="David K."/>
            <person name="Warren B."/>
            <person name="Marsh K."/>
            <person name="Snowden K."/>
            <person name="Lin-Wang K."/>
            <person name="Brian L."/>
            <person name="Martinez-Sanchez M."/>
            <person name="Wang M."/>
            <person name="Ileperuma N."/>
            <person name="Macnee N."/>
            <person name="Campin R."/>
            <person name="Mcatee P."/>
            <person name="Drummond R."/>
            <person name="Espley R."/>
            <person name="Ireland H."/>
            <person name="Wu R."/>
            <person name="Atkinson R."/>
            <person name="Karunairetnam S."/>
            <person name="Bulley S."/>
            <person name="Chunkath S."/>
            <person name="Hanley Z."/>
            <person name="Storey R."/>
            <person name="Thrimawithana A."/>
            <person name="Thomson S."/>
            <person name="David C."/>
            <person name="Testolin R."/>
        </authorList>
    </citation>
    <scope>NUCLEOTIDE SEQUENCE [LARGE SCALE GENOMIC DNA]</scope>
    <source>
        <strain evidence="13">cv. Red5</strain>
        <tissue evidence="12">Young leaf</tissue>
    </source>
</reference>
<dbReference type="Gene3D" id="1.10.110.10">
    <property type="entry name" value="Plant lipid-transfer and hydrophobic proteins"/>
    <property type="match status" value="1"/>
</dbReference>
<feature type="region of interest" description="Disordered" evidence="9">
    <location>
        <begin position="134"/>
        <end position="154"/>
    </location>
</feature>
<evidence type="ECO:0000313" key="13">
    <source>
        <dbReference type="Proteomes" id="UP000241394"/>
    </source>
</evidence>
<evidence type="ECO:0000256" key="2">
    <source>
        <dbReference type="ARBA" id="ARBA00009748"/>
    </source>
</evidence>
<dbReference type="EMBL" id="NKQK01000013">
    <property type="protein sequence ID" value="PSS13682.1"/>
    <property type="molecule type" value="Genomic_DNA"/>
</dbReference>
<feature type="signal peptide" evidence="10">
    <location>
        <begin position="1"/>
        <end position="27"/>
    </location>
</feature>
<evidence type="ECO:0000256" key="4">
    <source>
        <dbReference type="ARBA" id="ARBA00022622"/>
    </source>
</evidence>
<keyword evidence="8" id="KW-0449">Lipoprotein</keyword>
<dbReference type="InterPro" id="IPR043325">
    <property type="entry name" value="LTSS"/>
</dbReference>
<evidence type="ECO:0000256" key="5">
    <source>
        <dbReference type="ARBA" id="ARBA00022729"/>
    </source>
</evidence>
<dbReference type="OMA" id="WCAVAVV"/>
<dbReference type="SMART" id="SM00499">
    <property type="entry name" value="AAI"/>
    <property type="match status" value="1"/>
</dbReference>
<dbReference type="Proteomes" id="UP000241394">
    <property type="component" value="Chromosome LG13"/>
</dbReference>
<accession>A0A2R6QRD9</accession>
<evidence type="ECO:0000256" key="1">
    <source>
        <dbReference type="ARBA" id="ARBA00004609"/>
    </source>
</evidence>
<feature type="chain" id="PRO_5015357272" evidence="10">
    <location>
        <begin position="28"/>
        <end position="188"/>
    </location>
</feature>
<keyword evidence="4" id="KW-0472">Membrane</keyword>
<evidence type="ECO:0000256" key="3">
    <source>
        <dbReference type="ARBA" id="ARBA00022475"/>
    </source>
</evidence>
<organism evidence="12 13">
    <name type="scientific">Actinidia chinensis var. chinensis</name>
    <name type="common">Chinese soft-hair kiwi</name>
    <dbReference type="NCBI Taxonomy" id="1590841"/>
    <lineage>
        <taxon>Eukaryota</taxon>
        <taxon>Viridiplantae</taxon>
        <taxon>Streptophyta</taxon>
        <taxon>Embryophyta</taxon>
        <taxon>Tracheophyta</taxon>
        <taxon>Spermatophyta</taxon>
        <taxon>Magnoliopsida</taxon>
        <taxon>eudicotyledons</taxon>
        <taxon>Gunneridae</taxon>
        <taxon>Pentapetalae</taxon>
        <taxon>asterids</taxon>
        <taxon>Ericales</taxon>
        <taxon>Actinidiaceae</taxon>
        <taxon>Actinidia</taxon>
    </lineage>
</organism>
<evidence type="ECO:0000256" key="6">
    <source>
        <dbReference type="ARBA" id="ARBA00023157"/>
    </source>
</evidence>
<keyword evidence="4" id="KW-0336">GPI-anchor</keyword>
<dbReference type="FunCoup" id="A0A2R6QRD9">
    <property type="interactions" value="366"/>
</dbReference>
<dbReference type="Gramene" id="PSS13682">
    <property type="protein sequence ID" value="PSS13682"/>
    <property type="gene ID" value="CEY00_Acc14291"/>
</dbReference>
<dbReference type="InterPro" id="IPR016140">
    <property type="entry name" value="Bifunc_inhib/LTP/seed_store"/>
</dbReference>
<dbReference type="GO" id="GO:0098552">
    <property type="term" value="C:side of membrane"/>
    <property type="evidence" value="ECO:0007669"/>
    <property type="project" value="UniProtKB-KW"/>
</dbReference>
<gene>
    <name evidence="12" type="ORF">CEY00_Acc14291</name>
</gene>
<evidence type="ECO:0000259" key="11">
    <source>
        <dbReference type="SMART" id="SM00499"/>
    </source>
</evidence>
<dbReference type="Pfam" id="PF14368">
    <property type="entry name" value="LTP_2"/>
    <property type="match status" value="1"/>
</dbReference>
<comment type="caution">
    <text evidence="12">The sequence shown here is derived from an EMBL/GenBank/DDBJ whole genome shotgun (WGS) entry which is preliminary data.</text>
</comment>
<dbReference type="AlphaFoldDB" id="A0A2R6QRD9"/>